<dbReference type="SUPFAM" id="SSF55961">
    <property type="entry name" value="Bet v1-like"/>
    <property type="match status" value="1"/>
</dbReference>
<feature type="compositionally biased region" description="Basic and acidic residues" evidence="1">
    <location>
        <begin position="187"/>
        <end position="213"/>
    </location>
</feature>
<dbReference type="InterPro" id="IPR036242">
    <property type="entry name" value="Agglutinin_dom_sf"/>
</dbReference>
<evidence type="ECO:0000259" key="2">
    <source>
        <dbReference type="SMART" id="SM00791"/>
    </source>
</evidence>
<dbReference type="CDD" id="cd07816">
    <property type="entry name" value="Bet_v1-like"/>
    <property type="match status" value="1"/>
</dbReference>
<feature type="region of interest" description="Disordered" evidence="1">
    <location>
        <begin position="168"/>
        <end position="259"/>
    </location>
</feature>
<dbReference type="InterPro" id="IPR008998">
    <property type="entry name" value="Agglutinin"/>
</dbReference>
<dbReference type="EMBL" id="KM214186">
    <property type="protein sequence ID" value="AIU47277.1"/>
    <property type="molecule type" value="Genomic_DNA"/>
</dbReference>
<organism evidence="4">
    <name type="scientific">Linum usitatissimum</name>
    <name type="common">Flax</name>
    <name type="synonym">Linum humile</name>
    <dbReference type="NCBI Taxonomy" id="4006"/>
    <lineage>
        <taxon>Eukaryota</taxon>
        <taxon>Viridiplantae</taxon>
        <taxon>Streptophyta</taxon>
        <taxon>Embryophyta</taxon>
        <taxon>Tracheophyta</taxon>
        <taxon>Spermatophyta</taxon>
        <taxon>Magnoliopsida</taxon>
        <taxon>eudicotyledons</taxon>
        <taxon>Gunneridae</taxon>
        <taxon>Pentapetalae</taxon>
        <taxon>rosids</taxon>
        <taxon>fabids</taxon>
        <taxon>Malpighiales</taxon>
        <taxon>Linaceae</taxon>
        <taxon>Linum</taxon>
    </lineage>
</organism>
<dbReference type="Gene3D" id="3.30.530.20">
    <property type="match status" value="1"/>
</dbReference>
<dbReference type="InterPro" id="IPR053237">
    <property type="entry name" value="Natterin_C"/>
</dbReference>
<name>A0A097PIE1_LINUS</name>
<feature type="compositionally biased region" description="Pro residues" evidence="1">
    <location>
        <begin position="177"/>
        <end position="186"/>
    </location>
</feature>
<gene>
    <name evidence="4" type="primary">ALL6</name>
</gene>
<dbReference type="Pfam" id="PF00407">
    <property type="entry name" value="Bet_v_1"/>
    <property type="match status" value="1"/>
</dbReference>
<dbReference type="InterPro" id="IPR023393">
    <property type="entry name" value="START-like_dom_sf"/>
</dbReference>
<dbReference type="GO" id="GO:0030246">
    <property type="term" value="F:carbohydrate binding"/>
    <property type="evidence" value="ECO:0007669"/>
    <property type="project" value="UniProtKB-KW"/>
</dbReference>
<feature type="domain" description="Agglutinin" evidence="2">
    <location>
        <begin position="1"/>
        <end position="156"/>
    </location>
</feature>
<dbReference type="SUPFAM" id="SSF50382">
    <property type="entry name" value="Agglutinin"/>
    <property type="match status" value="1"/>
</dbReference>
<evidence type="ECO:0000313" key="4">
    <source>
        <dbReference type="EMBL" id="AIU47277.1"/>
    </source>
</evidence>
<proteinExistence type="predicted"/>
<dbReference type="SMART" id="SM00791">
    <property type="entry name" value="Agglutinin"/>
    <property type="match status" value="1"/>
</dbReference>
<protein>
    <submittedName>
        <fullName evidence="4">Amaranthin-like lectin</fullName>
    </submittedName>
</protein>
<dbReference type="Pfam" id="PF07468">
    <property type="entry name" value="Agglutinin"/>
    <property type="match status" value="1"/>
</dbReference>
<keyword evidence="4" id="KW-0430">Lectin</keyword>
<feature type="domain" description="Bet v I/Major latex protein" evidence="3">
    <location>
        <begin position="256"/>
        <end position="406"/>
    </location>
</feature>
<dbReference type="PANTHER" id="PTHR39244:SF5">
    <property type="entry name" value="NATTERIN-3-LIKE"/>
    <property type="match status" value="1"/>
</dbReference>
<sequence length="410" mass="46808">MKLPKYVVLKSMYNNKYLSYRDEPGKEHDGFLQFSEDDPTSLYSKFEVKMSTSEKGSFHLMCSFNDKYLVRKSSSENWIRGSSNQSEEDKSKWSCTLFKPVLVTDHNGDQKSMVVRFLHVQLNHYACLFKGDPKDCLYAGWSSPNKELCDACSVIDWESLHDTRVIPKRFGDSSKKPMPPTKPNPVPEKKQDPLKPKPVQEKKQDPPKPKPVPEMKQTPPKLKSVPENTQDPPNPKAVVPEKKQDPLKPKPSPGKETVESDQLDFNVISSADKFWGAVFAFTKILPKALPQTYKSIKIMRGDGFSQGSIHEISFTQGDVEKLEEKIAYVDHETKTITWSLIQGGMLTHYETFKITITVSPKKRRDRGCRVNWSYVGTNPKPGFDKDGLMKLFQKTFEAVDDYLEANEARD</sequence>
<dbReference type="PANTHER" id="PTHR39244">
    <property type="entry name" value="NATTERIN-4"/>
    <property type="match status" value="1"/>
</dbReference>
<dbReference type="InterPro" id="IPR000916">
    <property type="entry name" value="Bet_v_I/MLP"/>
</dbReference>
<dbReference type="SMART" id="SM01037">
    <property type="entry name" value="Bet_v_1"/>
    <property type="match status" value="1"/>
</dbReference>
<dbReference type="AlphaFoldDB" id="A0A097PIE1"/>
<feature type="compositionally biased region" description="Basic and acidic residues" evidence="1">
    <location>
        <begin position="239"/>
        <end position="248"/>
    </location>
</feature>
<dbReference type="Gene3D" id="2.80.10.50">
    <property type="match status" value="1"/>
</dbReference>
<evidence type="ECO:0000259" key="3">
    <source>
        <dbReference type="SMART" id="SM01037"/>
    </source>
</evidence>
<reference evidence="4" key="1">
    <citation type="journal article" date="2015" name="Plant Mol. Biol. Rep.">
        <title>The Amaranthin-Like Lectin (LuALL) Genes of Flax: a Unique Gene Family with Members Inducible by Defence Hormones.</title>
        <authorList>
            <person name="Faruque K."/>
            <person name="Begam R."/>
            <person name="Deyholos M.K."/>
        </authorList>
    </citation>
    <scope>NUCLEOTIDE SEQUENCE</scope>
</reference>
<evidence type="ECO:0000256" key="1">
    <source>
        <dbReference type="SAM" id="MobiDB-lite"/>
    </source>
</evidence>
<accession>A0A097PIE1</accession>
<dbReference type="GO" id="GO:0006952">
    <property type="term" value="P:defense response"/>
    <property type="evidence" value="ECO:0007669"/>
    <property type="project" value="InterPro"/>
</dbReference>